<evidence type="ECO:0000313" key="5">
    <source>
        <dbReference type="EMBL" id="NIY72432.1"/>
    </source>
</evidence>
<feature type="domain" description="Methyl-accepting transducer" evidence="4">
    <location>
        <begin position="1"/>
        <end position="131"/>
    </location>
</feature>
<dbReference type="InterPro" id="IPR004089">
    <property type="entry name" value="MCPsignal_dom"/>
</dbReference>
<gene>
    <name evidence="5" type="ORF">HCZ30_08270</name>
</gene>
<evidence type="ECO:0000256" key="2">
    <source>
        <dbReference type="ARBA" id="ARBA00029447"/>
    </source>
</evidence>
<evidence type="ECO:0000259" key="4">
    <source>
        <dbReference type="PROSITE" id="PS50111"/>
    </source>
</evidence>
<evidence type="ECO:0000256" key="3">
    <source>
        <dbReference type="PROSITE-ProRule" id="PRU00284"/>
    </source>
</evidence>
<dbReference type="InterPro" id="IPR051310">
    <property type="entry name" value="MCP_chemotaxis"/>
</dbReference>
<dbReference type="EMBL" id="JAATOP010000004">
    <property type="protein sequence ID" value="NIY72432.1"/>
    <property type="molecule type" value="Genomic_DNA"/>
</dbReference>
<dbReference type="PANTHER" id="PTHR43531">
    <property type="entry name" value="PROTEIN ICFG"/>
    <property type="match status" value="1"/>
</dbReference>
<name>A0ABX0W0K9_9RHOB</name>
<comment type="similarity">
    <text evidence="2">Belongs to the methyl-accepting chemotaxis (MCP) protein family.</text>
</comment>
<dbReference type="PANTHER" id="PTHR43531:SF11">
    <property type="entry name" value="METHYL-ACCEPTING CHEMOTAXIS PROTEIN 3"/>
    <property type="match status" value="1"/>
</dbReference>
<proteinExistence type="inferred from homology"/>
<protein>
    <recommendedName>
        <fullName evidence="4">Methyl-accepting transducer domain-containing protein</fullName>
    </recommendedName>
</protein>
<accession>A0ABX0W0K9</accession>
<keyword evidence="1" id="KW-0145">Chemotaxis</keyword>
<dbReference type="Proteomes" id="UP000709466">
    <property type="component" value="Unassembled WGS sequence"/>
</dbReference>
<dbReference type="Gene3D" id="1.10.287.950">
    <property type="entry name" value="Methyl-accepting chemotaxis protein"/>
    <property type="match status" value="1"/>
</dbReference>
<keyword evidence="6" id="KW-1185">Reference proteome</keyword>
<evidence type="ECO:0000256" key="1">
    <source>
        <dbReference type="ARBA" id="ARBA00022500"/>
    </source>
</evidence>
<evidence type="ECO:0000313" key="6">
    <source>
        <dbReference type="Proteomes" id="UP000709466"/>
    </source>
</evidence>
<comment type="caution">
    <text evidence="5">The sequence shown here is derived from an EMBL/GenBank/DDBJ whole genome shotgun (WGS) entry which is preliminary data.</text>
</comment>
<sequence>MATIAKSIDSMRYELQSVESFSREIKIIAINATIASARAGSVGREFAVISGEVRRLANETAEITERLGPIVDEVLTELSVYTSQSESKGDFRFRSGVPDRLDTQTDTLKKARSSVGEVTTNFEQLIELNSM</sequence>
<dbReference type="InterPro" id="IPR004090">
    <property type="entry name" value="Chemotax_Me-accpt_rcpt"/>
</dbReference>
<reference evidence="5 6" key="1">
    <citation type="submission" date="2020-03" db="EMBL/GenBank/DDBJ databases">
        <title>Bacterial isolates of synthetic phycosphere.</title>
        <authorList>
            <person name="Fu H."/>
            <person name="Moran M.A."/>
        </authorList>
    </citation>
    <scope>NUCLEOTIDE SEQUENCE [LARGE SCALE GENOMIC DNA]</scope>
    <source>
        <strain evidence="5 6">HF1</strain>
    </source>
</reference>
<dbReference type="PRINTS" id="PR00260">
    <property type="entry name" value="CHEMTRNSDUCR"/>
</dbReference>
<organism evidence="5 6">
    <name type="scientific">Marivivens donghaensis</name>
    <dbReference type="NCBI Taxonomy" id="1699413"/>
    <lineage>
        <taxon>Bacteria</taxon>
        <taxon>Pseudomonadati</taxon>
        <taxon>Pseudomonadota</taxon>
        <taxon>Alphaproteobacteria</taxon>
        <taxon>Rhodobacterales</taxon>
        <taxon>Paracoccaceae</taxon>
        <taxon>Marivivens group</taxon>
        <taxon>Marivivens</taxon>
    </lineage>
</organism>
<keyword evidence="3" id="KW-0807">Transducer</keyword>
<dbReference type="SUPFAM" id="SSF58104">
    <property type="entry name" value="Methyl-accepting chemotaxis protein (MCP) signaling domain"/>
    <property type="match status" value="1"/>
</dbReference>
<dbReference type="Pfam" id="PF00015">
    <property type="entry name" value="MCPsignal"/>
    <property type="match status" value="1"/>
</dbReference>
<dbReference type="PROSITE" id="PS50111">
    <property type="entry name" value="CHEMOTAXIS_TRANSDUC_2"/>
    <property type="match status" value="1"/>
</dbReference>